<feature type="region of interest" description="Disordered" evidence="11">
    <location>
        <begin position="1052"/>
        <end position="1074"/>
    </location>
</feature>
<dbReference type="EMBL" id="OA569200">
    <property type="protein sequence ID" value="CAD7202295.1"/>
    <property type="molecule type" value="Genomic_DNA"/>
</dbReference>
<sequence length="1181" mass="133334">MSEIDHNVSFYRKMAELQEKLRKSEEERLKLEERFSVMIRSCREEEEVRLLALRDRYEKFLRDDRRRRDRNERILQTLDRIENRSVVLAAKTDRLRLLRRHYETYVAHVYPSWKPQGSDSTPVRSHVIQRPNLTTAMAASNITNIASPRTSVPLYPITDVKTTETITSTHLEGVNSRQILPTSQLSGLLAHSARPDINIKDPEGKPLMHTHAIGSSVLKYIAIGNRQGVLPEKPPFLGADIHDNSPTSYKANHYIDQAADLLKFNRDEAQPSTFVKGLHSNLGSTNDISKLNVDSKLGNSVDFEMEQNTSKDLLNVSLSDDGILQEETDMANPSFPPSKDHKVEDSNLKVRFDTSGEPSELAGRLKDIEVNKSTRHSSDIINSQHKLSNVHKEGISALKPTQFVPELDIDCGGGGDTSRDVKEIPGLSLNQRNVESYHLNSNADLSRRGEPSMSTNEDYSGINVGSSHHEGDRHTTANKECLESKKDAKNNDPKMLAVMQEKRMLKEPSINNFHNAENIKKTSNLGNTIVQSNEMDKDWQVSSVQKEIVGKPSQYQQEVDPKLFNLNKNELYENASDQKLQRQKTEENKVKQSDVEIINIHSSGGQQVLLEQTQFDHKKTIPVQPKQYKEIIEPEIIHRLKGQYLTDEQSQDFNTQRQYQQSDDQGQYLSDKKGQYITLDDKKVSQKLNERTQSQHIEPNLEVQPSGNEMNDGSINSRTNKGNINSWMNKGNINSWADKSSINTWTNKGSIDTWRNKGSIDTWMNKSRINSWTNRGSINSWTIRGSINSWTEQGQYQQLDEQGQYQQLDEQGQYQQLDEQGQYQQLDDQGQYQQLDDQGQYQQLDNQNQHPIGEQIHYQVDGQGEYVLDEKGQCLPLDYQGQYQHTIDTSTNQPDDQGQNKLDNASELQQQEVFESDETEYHQPQDNAEDIDQNSVTQGPVEQIVDVIGIQSSELPKETLQQYRSLLGVTEEPPSEMTGYSDGDEVEDQLAALVMQHQISSVDTQMSPGTSNLKDIHQTKNIDAIQGKMSALSSGGLSLQMMDVLGGVGQDLASDDSSEIQGPPRNITQESGGIKPIIQSNLTQEESVLPRLQGSGNNICRDTQLLEQPNLETTVETKPSEDIKAGHKSDSGKSKTFKPVSKKLPDLTKMLESDSDSLQLDVNATLSNVDSDDFDFSSETQ</sequence>
<evidence type="ECO:0000256" key="3">
    <source>
        <dbReference type="ARBA" id="ARBA00010767"/>
    </source>
</evidence>
<evidence type="ECO:0000256" key="4">
    <source>
        <dbReference type="ARBA" id="ARBA00013872"/>
    </source>
</evidence>
<dbReference type="AlphaFoldDB" id="A0A7R8VRG5"/>
<protein>
    <recommendedName>
        <fullName evidence="4">Centrosomal protein kizuna</fullName>
    </recommendedName>
    <alternativeName>
        <fullName evidence="9">Polo-like kinase 1 substrate 1</fullName>
    </alternativeName>
</protein>
<feature type="region of interest" description="Disordered" evidence="11">
    <location>
        <begin position="648"/>
        <end position="670"/>
    </location>
</feature>
<evidence type="ECO:0000256" key="5">
    <source>
        <dbReference type="ARBA" id="ARBA00022490"/>
    </source>
</evidence>
<feature type="compositionally biased region" description="Low complexity" evidence="11">
    <location>
        <begin position="656"/>
        <end position="669"/>
    </location>
</feature>
<evidence type="ECO:0000256" key="2">
    <source>
        <dbReference type="ARBA" id="ARBA00004300"/>
    </source>
</evidence>
<evidence type="ECO:0000256" key="6">
    <source>
        <dbReference type="ARBA" id="ARBA00023212"/>
    </source>
</evidence>
<organism evidence="12">
    <name type="scientific">Timema douglasi</name>
    <name type="common">Walking stick</name>
    <dbReference type="NCBI Taxonomy" id="61478"/>
    <lineage>
        <taxon>Eukaryota</taxon>
        <taxon>Metazoa</taxon>
        <taxon>Ecdysozoa</taxon>
        <taxon>Arthropoda</taxon>
        <taxon>Hexapoda</taxon>
        <taxon>Insecta</taxon>
        <taxon>Pterygota</taxon>
        <taxon>Neoptera</taxon>
        <taxon>Polyneoptera</taxon>
        <taxon>Phasmatodea</taxon>
        <taxon>Timematodea</taxon>
        <taxon>Timematoidea</taxon>
        <taxon>Timematidae</taxon>
        <taxon>Timema</taxon>
    </lineage>
</organism>
<feature type="region of interest" description="Disordered" evidence="11">
    <location>
        <begin position="1113"/>
        <end position="1145"/>
    </location>
</feature>
<evidence type="ECO:0000256" key="9">
    <source>
        <dbReference type="ARBA" id="ARBA00031153"/>
    </source>
</evidence>
<feature type="region of interest" description="Disordered" evidence="11">
    <location>
        <begin position="702"/>
        <end position="723"/>
    </location>
</feature>
<accession>A0A7R8VRG5</accession>
<dbReference type="GO" id="GO:0007051">
    <property type="term" value="P:spindle organization"/>
    <property type="evidence" value="ECO:0007669"/>
    <property type="project" value="InterPro"/>
</dbReference>
<keyword evidence="7" id="KW-0966">Cell projection</keyword>
<comment type="similarity">
    <text evidence="3">Belongs to the kizuna family.</text>
</comment>
<evidence type="ECO:0000256" key="7">
    <source>
        <dbReference type="ARBA" id="ARBA00023273"/>
    </source>
</evidence>
<feature type="compositionally biased region" description="Basic and acidic residues" evidence="11">
    <location>
        <begin position="1118"/>
        <end position="1133"/>
    </location>
</feature>
<reference evidence="12" key="1">
    <citation type="submission" date="2020-11" db="EMBL/GenBank/DDBJ databases">
        <authorList>
            <person name="Tran Van P."/>
        </authorList>
    </citation>
    <scope>NUCLEOTIDE SEQUENCE</scope>
</reference>
<keyword evidence="10" id="KW-0175">Coiled coil</keyword>
<keyword evidence="6" id="KW-0206">Cytoskeleton</keyword>
<dbReference type="PANTHER" id="PTHR16299:SF2">
    <property type="entry name" value="CENTROSOMAL PROTEIN KIZUNA"/>
    <property type="match status" value="1"/>
</dbReference>
<dbReference type="InterPro" id="IPR026742">
    <property type="entry name" value="Centrosomal_kizuma"/>
</dbReference>
<evidence type="ECO:0000256" key="8">
    <source>
        <dbReference type="ARBA" id="ARBA00024919"/>
    </source>
</evidence>
<evidence type="ECO:0000256" key="1">
    <source>
        <dbReference type="ARBA" id="ARBA00004120"/>
    </source>
</evidence>
<keyword evidence="5" id="KW-0963">Cytoplasm</keyword>
<comment type="function">
    <text evidence="8">Centrosomal protein required for establishing a robust mitotic centrosome architecture that can endure the forces that converge on the centrosomes during spindle formation. Required for stabilizing the expanded pericentriolar material around the centriole.</text>
</comment>
<evidence type="ECO:0000256" key="10">
    <source>
        <dbReference type="SAM" id="Coils"/>
    </source>
</evidence>
<proteinExistence type="inferred from homology"/>
<gene>
    <name evidence="12" type="ORF">TDIB3V08_LOCUS8480</name>
</gene>
<dbReference type="PANTHER" id="PTHR16299">
    <property type="entry name" value="CENTROSOMAL PROTEIN KIZUNA"/>
    <property type="match status" value="1"/>
</dbReference>
<dbReference type="GO" id="GO:0005813">
    <property type="term" value="C:centrosome"/>
    <property type="evidence" value="ECO:0007669"/>
    <property type="project" value="UniProtKB-SubCell"/>
</dbReference>
<evidence type="ECO:0000256" key="11">
    <source>
        <dbReference type="SAM" id="MobiDB-lite"/>
    </source>
</evidence>
<name>A0A7R8VRG5_TIMDO</name>
<evidence type="ECO:0000313" key="12">
    <source>
        <dbReference type="EMBL" id="CAD7202295.1"/>
    </source>
</evidence>
<feature type="coiled-coil region" evidence="10">
    <location>
        <begin position="7"/>
        <end position="63"/>
    </location>
</feature>
<comment type="subcellular location">
    <subcellularLocation>
        <location evidence="1">Cytoplasm</location>
        <location evidence="1">Cytoskeleton</location>
        <location evidence="1">Cilium basal body</location>
    </subcellularLocation>
    <subcellularLocation>
        <location evidence="2">Cytoplasm</location>
        <location evidence="2">Cytoskeleton</location>
        <location evidence="2">Microtubule organizing center</location>
        <location evidence="2">Centrosome</location>
    </subcellularLocation>
</comment>